<evidence type="ECO:0000256" key="3">
    <source>
        <dbReference type="ARBA" id="ARBA00022832"/>
    </source>
</evidence>
<reference evidence="6 7" key="1">
    <citation type="submission" date="2019-09" db="EMBL/GenBank/DDBJ databases">
        <title>Goodfellowia gen. nov., a new genus of the Pseudonocardineae related to Actinoalloteichus, containing Goodfellowia coeruleoviolacea gen. nov., comb. nov. gen. nov., comb. nov.</title>
        <authorList>
            <person name="Labeda D."/>
        </authorList>
    </citation>
    <scope>NUCLEOTIDE SEQUENCE [LARGE SCALE GENOMIC DNA]</scope>
    <source>
        <strain evidence="6 7">AN110305</strain>
    </source>
</reference>
<dbReference type="SUPFAM" id="SSF56801">
    <property type="entry name" value="Acetyl-CoA synthetase-like"/>
    <property type="match status" value="1"/>
</dbReference>
<dbReference type="GO" id="GO:0005886">
    <property type="term" value="C:plasma membrane"/>
    <property type="evidence" value="ECO:0007669"/>
    <property type="project" value="TreeGrafter"/>
</dbReference>
<evidence type="ECO:0000259" key="5">
    <source>
        <dbReference type="Pfam" id="PF00501"/>
    </source>
</evidence>
<name>A0A5B2X378_9PSEU</name>
<dbReference type="InterPro" id="IPR000873">
    <property type="entry name" value="AMP-dep_synth/lig_dom"/>
</dbReference>
<evidence type="ECO:0000256" key="4">
    <source>
        <dbReference type="ARBA" id="ARBA00023098"/>
    </source>
</evidence>
<dbReference type="InterPro" id="IPR040097">
    <property type="entry name" value="FAAL/FAAC"/>
</dbReference>
<sequence length="583" mass="63472">MVVFEDIVSRISGHARELPAKDAVLFVRDQGREQVTERLSFAELDRRARATAGWLRARCAEGDRVLLLFPSGLDFVTALIGCLYAGVVAVQAPAPNNQNRQGARTAGIAADADVRLVLTDSRHLATVSEFLAAPGLDQIPCVATDIEDLGDGADWTPPRADPDAEAILQYTSGSTSDPKGVVVTHGSLMHNLGLIQRSLGPHRDTVACSWLPPYHDMGLIGMLFSPLFLGCTVILLSPTDFLRRPHRWLDLVGRYRVTFTTAPNFAYDLCTRLVTDEQLAGLDLSSLRHALNGSEPVHAATLTRFAERFAPAGFRLEVFKPCYGMAETTLFVSGTPLDRSPVLTAVDRAGLERNVFTPAPADPDAALLVSSGRVLDLDVRIVDQDTRQVLPDGRVGEVWVRGASVAAGYWRNEEATEATFRAVTADGEPGFLRTGDLAVRHDGELYVTGRLKDMLVIRGRNLYPHDIERDVAGMHEAFRGLHGSVCSVPAALEEIVVMQELRPRGGDALDLPALAGRVRGELGERLGVRVANLVFLRPGQVLRTTSGKVRRSVMRELFMTGALTPVYEDLSADISRRYRGASA</sequence>
<dbReference type="EMBL" id="VUOB01000045">
    <property type="protein sequence ID" value="KAA2257572.1"/>
    <property type="molecule type" value="Genomic_DNA"/>
</dbReference>
<dbReference type="Gene3D" id="3.40.50.12780">
    <property type="entry name" value="N-terminal domain of ligase-like"/>
    <property type="match status" value="1"/>
</dbReference>
<evidence type="ECO:0000313" key="6">
    <source>
        <dbReference type="EMBL" id="KAA2257572.1"/>
    </source>
</evidence>
<organism evidence="6 7">
    <name type="scientific">Solihabitans fulvus</name>
    <dbReference type="NCBI Taxonomy" id="1892852"/>
    <lineage>
        <taxon>Bacteria</taxon>
        <taxon>Bacillati</taxon>
        <taxon>Actinomycetota</taxon>
        <taxon>Actinomycetes</taxon>
        <taxon>Pseudonocardiales</taxon>
        <taxon>Pseudonocardiaceae</taxon>
        <taxon>Solihabitans</taxon>
    </lineage>
</organism>
<dbReference type="InterPro" id="IPR042099">
    <property type="entry name" value="ANL_N_sf"/>
</dbReference>
<dbReference type="GO" id="GO:0070566">
    <property type="term" value="F:adenylyltransferase activity"/>
    <property type="evidence" value="ECO:0007669"/>
    <property type="project" value="TreeGrafter"/>
</dbReference>
<dbReference type="GO" id="GO:0071766">
    <property type="term" value="P:Actinobacterium-type cell wall biogenesis"/>
    <property type="evidence" value="ECO:0007669"/>
    <property type="project" value="UniProtKB-ARBA"/>
</dbReference>
<dbReference type="PANTHER" id="PTHR22754">
    <property type="entry name" value="DISCO-INTERACTING PROTEIN 2 DIP2 -RELATED"/>
    <property type="match status" value="1"/>
</dbReference>
<dbReference type="GO" id="GO:0006633">
    <property type="term" value="P:fatty acid biosynthetic process"/>
    <property type="evidence" value="ECO:0007669"/>
    <property type="project" value="TreeGrafter"/>
</dbReference>
<keyword evidence="3" id="KW-0276">Fatty acid metabolism</keyword>
<dbReference type="PANTHER" id="PTHR22754:SF32">
    <property type="entry name" value="DISCO-INTERACTING PROTEIN 2"/>
    <property type="match status" value="1"/>
</dbReference>
<comment type="similarity">
    <text evidence="1">Belongs to the ATP-dependent AMP-binding enzyme family.</text>
</comment>
<dbReference type="Gene3D" id="3.30.300.30">
    <property type="match status" value="1"/>
</dbReference>
<dbReference type="Pfam" id="PF00501">
    <property type="entry name" value="AMP-binding"/>
    <property type="match status" value="1"/>
</dbReference>
<comment type="caution">
    <text evidence="6">The sequence shown here is derived from an EMBL/GenBank/DDBJ whole genome shotgun (WGS) entry which is preliminary data.</text>
</comment>
<feature type="domain" description="AMP-dependent synthetase/ligase" evidence="5">
    <location>
        <begin position="15"/>
        <end position="410"/>
    </location>
</feature>
<keyword evidence="7" id="KW-1185">Reference proteome</keyword>
<dbReference type="CDD" id="cd05931">
    <property type="entry name" value="FAAL"/>
    <property type="match status" value="1"/>
</dbReference>
<proteinExistence type="inferred from homology"/>
<keyword evidence="4" id="KW-0443">Lipid metabolism</keyword>
<dbReference type="Proteomes" id="UP000323454">
    <property type="component" value="Unassembled WGS sequence"/>
</dbReference>
<dbReference type="PROSITE" id="PS00455">
    <property type="entry name" value="AMP_BINDING"/>
    <property type="match status" value="1"/>
</dbReference>
<dbReference type="FunFam" id="3.40.50.12780:FF:000013">
    <property type="entry name" value="Long-chain-fatty-acid--AMP ligase FadD32"/>
    <property type="match status" value="1"/>
</dbReference>
<accession>A0A5B2X378</accession>
<dbReference type="OrthoDB" id="3671040at2"/>
<evidence type="ECO:0000256" key="2">
    <source>
        <dbReference type="ARBA" id="ARBA00022598"/>
    </source>
</evidence>
<dbReference type="AlphaFoldDB" id="A0A5B2X378"/>
<dbReference type="InterPro" id="IPR020845">
    <property type="entry name" value="AMP-binding_CS"/>
</dbReference>
<dbReference type="GO" id="GO:0016874">
    <property type="term" value="F:ligase activity"/>
    <property type="evidence" value="ECO:0007669"/>
    <property type="project" value="UniProtKB-KW"/>
</dbReference>
<dbReference type="InterPro" id="IPR045851">
    <property type="entry name" value="AMP-bd_C_sf"/>
</dbReference>
<evidence type="ECO:0000313" key="7">
    <source>
        <dbReference type="Proteomes" id="UP000323454"/>
    </source>
</evidence>
<evidence type="ECO:0000256" key="1">
    <source>
        <dbReference type="ARBA" id="ARBA00006432"/>
    </source>
</evidence>
<protein>
    <submittedName>
        <fullName evidence="6">Fatty acyl-AMP ligase</fullName>
    </submittedName>
</protein>
<gene>
    <name evidence="6" type="ORF">F0L68_25080</name>
</gene>
<keyword evidence="2 6" id="KW-0436">Ligase</keyword>
<reference evidence="6 7" key="2">
    <citation type="submission" date="2019-09" db="EMBL/GenBank/DDBJ databases">
        <authorList>
            <person name="Jin C."/>
        </authorList>
    </citation>
    <scope>NUCLEOTIDE SEQUENCE [LARGE SCALE GENOMIC DNA]</scope>
    <source>
        <strain evidence="6 7">AN110305</strain>
    </source>
</reference>